<dbReference type="GO" id="GO:0005759">
    <property type="term" value="C:mitochondrial matrix"/>
    <property type="evidence" value="ECO:0007669"/>
    <property type="project" value="TreeGrafter"/>
</dbReference>
<dbReference type="GO" id="GO:0042780">
    <property type="term" value="P:tRNA 3'-end processing"/>
    <property type="evidence" value="ECO:0007669"/>
    <property type="project" value="TreeGrafter"/>
</dbReference>
<dbReference type="NCBIfam" id="TIGR00756">
    <property type="entry name" value="PPR"/>
    <property type="match status" value="2"/>
</dbReference>
<feature type="repeat" description="PPR" evidence="1">
    <location>
        <begin position="142"/>
        <end position="176"/>
    </location>
</feature>
<proteinExistence type="predicted"/>
<feature type="repeat" description="PPR" evidence="1">
    <location>
        <begin position="217"/>
        <end position="251"/>
    </location>
</feature>
<dbReference type="AlphaFoldDB" id="A0A9P0CXM7"/>
<accession>A0A9P0CXM7</accession>
<dbReference type="FunFam" id="1.25.40.10:FF:001555">
    <property type="entry name" value="GD13877"/>
    <property type="match status" value="1"/>
</dbReference>
<name>A0A9P0CXM7_9CUCU</name>
<dbReference type="PANTHER" id="PTHR24014">
    <property type="entry name" value="2-OXOGLUTARATE AND IRON-DEPENDENT OXYGENASE DOMAIN-CONTAINING PROTEIN 2"/>
    <property type="match status" value="1"/>
</dbReference>
<dbReference type="PROSITE" id="PS51375">
    <property type="entry name" value="PPR"/>
    <property type="match status" value="2"/>
</dbReference>
<dbReference type="EMBL" id="OV651815">
    <property type="protein sequence ID" value="CAH1108103.1"/>
    <property type="molecule type" value="Genomic_DNA"/>
</dbReference>
<dbReference type="PANTHER" id="PTHR24014:SF6">
    <property type="entry name" value="PENTATRICOPEPTIDE REPEAT-CONTAINING PROTEIN 1, MITOCHONDRIAL"/>
    <property type="match status" value="1"/>
</dbReference>
<evidence type="ECO:0000256" key="1">
    <source>
        <dbReference type="PROSITE-ProRule" id="PRU00708"/>
    </source>
</evidence>
<sequence length="643" mass="74531">MFKMSIFKQFRNLQLLESALIRSGISSSKLLASRSMSFAVKLDKPENSNTENKITANVSEQQFLVKLKSDPDKFGNLSPDEPLTEDDLREEAHFTEQPLPTHKLRTKNYADMIKNLIRQRKIKEAIDVLEIRMLKQDRVKPENYIYNLLLGACGRVGYTKKAFMLYNDMKKRGLVITGGTYTALFNACANSPWPLTDGLTRAQHLRDIMIEKGYEPNDTNYNAMIKAFGRCGDHSTAFSLVDEMVSKGLPIKDDTINFLLQACIVDKEAGFRHALLVWRKVIQKNIKPSIYTFNLLVRSVRDCGLGDVEVTRNVIDSICNEQKLLSGDSKKLENKNELIESKNTDTHLDQLVSKDSALSPTNCRPDLLAKVPHLGNIISLSEVIEAEHRLLLLGGFKGFLDTVKKFECTPDIKTFTQLLYCIPSTLAAEKELIAAMTRFKVKPDVDFYNMLIKKRSMRFEYESAKDVLNLMNKHNYMPDLVTYGVLAIGCKNKDEATELIEEMKQKSYSLNAEILGAMLRQACYHFNYWYVLYIMEVCLNEEVQPNKMFMETLHEFHIRSKNLYYDKKLREELHRSFIMFRQRYKVWLQQVSVDETENEHPWKQFRQTTDEETKYKPKDVARFKPRRASLFKVKTSTKHRRED</sequence>
<protein>
    <recommendedName>
        <fullName evidence="4">Pentatricopeptide repeat-containing protein</fullName>
    </recommendedName>
</protein>
<dbReference type="Gene3D" id="1.25.40.10">
    <property type="entry name" value="Tetratricopeptide repeat domain"/>
    <property type="match status" value="3"/>
</dbReference>
<dbReference type="Proteomes" id="UP001153636">
    <property type="component" value="Chromosome 3"/>
</dbReference>
<dbReference type="OrthoDB" id="185373at2759"/>
<evidence type="ECO:0000313" key="2">
    <source>
        <dbReference type="EMBL" id="CAH1108103.1"/>
    </source>
</evidence>
<organism evidence="2 3">
    <name type="scientific">Psylliodes chrysocephalus</name>
    <dbReference type="NCBI Taxonomy" id="3402493"/>
    <lineage>
        <taxon>Eukaryota</taxon>
        <taxon>Metazoa</taxon>
        <taxon>Ecdysozoa</taxon>
        <taxon>Arthropoda</taxon>
        <taxon>Hexapoda</taxon>
        <taxon>Insecta</taxon>
        <taxon>Pterygota</taxon>
        <taxon>Neoptera</taxon>
        <taxon>Endopterygota</taxon>
        <taxon>Coleoptera</taxon>
        <taxon>Polyphaga</taxon>
        <taxon>Cucujiformia</taxon>
        <taxon>Chrysomeloidea</taxon>
        <taxon>Chrysomelidae</taxon>
        <taxon>Galerucinae</taxon>
        <taxon>Alticini</taxon>
        <taxon>Psylliodes</taxon>
    </lineage>
</organism>
<keyword evidence="3" id="KW-1185">Reference proteome</keyword>
<dbReference type="GO" id="GO:0000049">
    <property type="term" value="F:tRNA binding"/>
    <property type="evidence" value="ECO:0007669"/>
    <property type="project" value="TreeGrafter"/>
</dbReference>
<reference evidence="2" key="1">
    <citation type="submission" date="2022-01" db="EMBL/GenBank/DDBJ databases">
        <authorList>
            <person name="King R."/>
        </authorList>
    </citation>
    <scope>NUCLEOTIDE SEQUENCE</scope>
</reference>
<dbReference type="InterPro" id="IPR002885">
    <property type="entry name" value="PPR_rpt"/>
</dbReference>
<gene>
    <name evidence="2" type="ORF">PSYICH_LOCUS9071</name>
</gene>
<dbReference type="InterPro" id="IPR011990">
    <property type="entry name" value="TPR-like_helical_dom_sf"/>
</dbReference>
<dbReference type="Pfam" id="PF13041">
    <property type="entry name" value="PPR_2"/>
    <property type="match status" value="2"/>
</dbReference>
<evidence type="ECO:0008006" key="4">
    <source>
        <dbReference type="Google" id="ProtNLM"/>
    </source>
</evidence>
<evidence type="ECO:0000313" key="3">
    <source>
        <dbReference type="Proteomes" id="UP001153636"/>
    </source>
</evidence>